<feature type="domain" description="Protein kinase" evidence="9">
    <location>
        <begin position="1"/>
        <end position="251"/>
    </location>
</feature>
<name>A0A7S1HPR7_9EUKA</name>
<keyword evidence="1 7" id="KW-0418">Kinase</keyword>
<dbReference type="InterPro" id="IPR000719">
    <property type="entry name" value="Prot_kinase_dom"/>
</dbReference>
<dbReference type="InterPro" id="IPR011009">
    <property type="entry name" value="Kinase-like_dom_sf"/>
</dbReference>
<keyword evidence="1 7" id="KW-0808">Transferase</keyword>
<dbReference type="EMBL" id="HBFZ01000351">
    <property type="protein sequence ID" value="CAD8987458.1"/>
    <property type="molecule type" value="Transcribed_RNA"/>
</dbReference>
<dbReference type="SUPFAM" id="SSF56112">
    <property type="entry name" value="Protein kinase-like (PK-like)"/>
    <property type="match status" value="1"/>
</dbReference>
<evidence type="ECO:0000256" key="5">
    <source>
        <dbReference type="PIRSR" id="PIRSR000615-3"/>
    </source>
</evidence>
<feature type="compositionally biased region" description="Low complexity" evidence="8">
    <location>
        <begin position="264"/>
        <end position="274"/>
    </location>
</feature>
<evidence type="ECO:0000259" key="9">
    <source>
        <dbReference type="PROSITE" id="PS50011"/>
    </source>
</evidence>
<gene>
    <name evidence="10" type="ORF">PCOR1465_LOCUS242</name>
</gene>
<organism evidence="10">
    <name type="scientific">Phaeocystis cordata</name>
    <dbReference type="NCBI Taxonomy" id="118079"/>
    <lineage>
        <taxon>Eukaryota</taxon>
        <taxon>Haptista</taxon>
        <taxon>Haptophyta</taxon>
        <taxon>Prymnesiophyceae</taxon>
        <taxon>Phaeocystales</taxon>
        <taxon>Phaeocystaceae</taxon>
        <taxon>Phaeocystis</taxon>
    </lineage>
</organism>
<evidence type="ECO:0000256" key="3">
    <source>
        <dbReference type="ARBA" id="ARBA00022840"/>
    </source>
</evidence>
<dbReference type="InterPro" id="IPR001245">
    <property type="entry name" value="Ser-Thr/Tyr_kinase_cat_dom"/>
</dbReference>
<keyword evidence="5" id="KW-0479">Metal-binding</keyword>
<protein>
    <recommendedName>
        <fullName evidence="9">Protein kinase domain-containing protein</fullName>
    </recommendedName>
</protein>
<keyword evidence="2 6" id="KW-0547">Nucleotide-binding</keyword>
<evidence type="ECO:0000256" key="7">
    <source>
        <dbReference type="RuleBase" id="RU000304"/>
    </source>
</evidence>
<dbReference type="Gene3D" id="1.10.510.10">
    <property type="entry name" value="Transferase(Phosphotransferase) domain 1"/>
    <property type="match status" value="1"/>
</dbReference>
<dbReference type="Pfam" id="PF07714">
    <property type="entry name" value="PK_Tyr_Ser-Thr"/>
    <property type="match status" value="1"/>
</dbReference>
<dbReference type="GO" id="GO:0046872">
    <property type="term" value="F:metal ion binding"/>
    <property type="evidence" value="ECO:0007669"/>
    <property type="project" value="UniProtKB-KW"/>
</dbReference>
<dbReference type="PANTHER" id="PTHR44329">
    <property type="entry name" value="SERINE/THREONINE-PROTEIN KINASE TNNI3K-RELATED"/>
    <property type="match status" value="1"/>
</dbReference>
<dbReference type="PANTHER" id="PTHR44329:SF214">
    <property type="entry name" value="PROTEIN KINASE DOMAIN-CONTAINING PROTEIN"/>
    <property type="match status" value="1"/>
</dbReference>
<feature type="binding site" evidence="5">
    <location>
        <position position="137"/>
    </location>
    <ligand>
        <name>Mg(2+)</name>
        <dbReference type="ChEBI" id="CHEBI:18420"/>
    </ligand>
</feature>
<keyword evidence="1 7" id="KW-0723">Serine/threonine-protein kinase</keyword>
<reference evidence="10" key="1">
    <citation type="submission" date="2021-01" db="EMBL/GenBank/DDBJ databases">
        <authorList>
            <person name="Corre E."/>
            <person name="Pelletier E."/>
            <person name="Niang G."/>
            <person name="Scheremetjew M."/>
            <person name="Finn R."/>
            <person name="Kale V."/>
            <person name="Holt S."/>
            <person name="Cochrane G."/>
            <person name="Meng A."/>
            <person name="Brown T."/>
            <person name="Cohen L."/>
        </authorList>
    </citation>
    <scope>NUCLEOTIDE SEQUENCE</scope>
    <source>
        <strain evidence="10">RCC1383</strain>
    </source>
</reference>
<dbReference type="PIRSF" id="PIRSF000615">
    <property type="entry name" value="TyrPK_CSF1-R"/>
    <property type="match status" value="1"/>
</dbReference>
<keyword evidence="3 6" id="KW-0067">ATP-binding</keyword>
<feature type="active site" description="Proton acceptor" evidence="4">
    <location>
        <position position="119"/>
    </location>
</feature>
<dbReference type="PROSITE" id="PS50011">
    <property type="entry name" value="PROTEIN_KINASE_DOM"/>
    <property type="match status" value="1"/>
</dbReference>
<evidence type="ECO:0000313" key="10">
    <source>
        <dbReference type="EMBL" id="CAD8987458.1"/>
    </source>
</evidence>
<dbReference type="GO" id="GO:0005524">
    <property type="term" value="F:ATP binding"/>
    <property type="evidence" value="ECO:0007669"/>
    <property type="project" value="UniProtKB-UniRule"/>
</dbReference>
<dbReference type="PROSITE" id="PS00108">
    <property type="entry name" value="PROTEIN_KINASE_ST"/>
    <property type="match status" value="1"/>
</dbReference>
<evidence type="ECO:0000256" key="2">
    <source>
        <dbReference type="ARBA" id="ARBA00022741"/>
    </source>
</evidence>
<feature type="binding site" evidence="5">
    <location>
        <position position="124"/>
    </location>
    <ligand>
        <name>Mg(2+)</name>
        <dbReference type="ChEBI" id="CHEBI:18420"/>
    </ligand>
</feature>
<accession>A0A7S1HPR7</accession>
<proteinExistence type="inferred from homology"/>
<evidence type="ECO:0000256" key="6">
    <source>
        <dbReference type="PROSITE-ProRule" id="PRU10141"/>
    </source>
</evidence>
<keyword evidence="5" id="KW-0460">Magnesium</keyword>
<sequence length="282" mass="31110">MRFIGSGAFGSVYEALVADHGKVAVKLVNISHSHTSKARLESFKREVDVLSRVKHANVVKLHGACMVPPNVFIVMELLEGSLRDKLDACRRLDYRATLKLANEIASALAYLHPSIVHRDLKPQNILMDASGAAKVADFGVAKFKQSTYLNTTRGNGTPAYMAPESFGSDKISEKADVFSLGMILWECWTGEVPWKEVQIPFQVVMLVGVEKRRPEIPEDCPKQLASLIQRCWDDDPHRRPSCAEVERRTRLLLHELDAPPAPPAASAANASNAAEESQQTIA</sequence>
<dbReference type="InterPro" id="IPR008271">
    <property type="entry name" value="Ser/Thr_kinase_AS"/>
</dbReference>
<evidence type="ECO:0000256" key="4">
    <source>
        <dbReference type="PIRSR" id="PIRSR000615-1"/>
    </source>
</evidence>
<comment type="similarity">
    <text evidence="7">Belongs to the protein kinase superfamily.</text>
</comment>
<dbReference type="AlphaFoldDB" id="A0A7S1HPR7"/>
<dbReference type="PROSITE" id="PS00107">
    <property type="entry name" value="PROTEIN_KINASE_ATP"/>
    <property type="match status" value="1"/>
</dbReference>
<dbReference type="InterPro" id="IPR051681">
    <property type="entry name" value="Ser/Thr_Kinases-Pseudokinases"/>
</dbReference>
<evidence type="ECO:0000256" key="1">
    <source>
        <dbReference type="ARBA" id="ARBA00022527"/>
    </source>
</evidence>
<dbReference type="CDD" id="cd13999">
    <property type="entry name" value="STKc_MAP3K-like"/>
    <property type="match status" value="1"/>
</dbReference>
<feature type="region of interest" description="Disordered" evidence="8">
    <location>
        <begin position="257"/>
        <end position="282"/>
    </location>
</feature>
<evidence type="ECO:0000256" key="8">
    <source>
        <dbReference type="SAM" id="MobiDB-lite"/>
    </source>
</evidence>
<feature type="binding site" evidence="6">
    <location>
        <position position="26"/>
    </location>
    <ligand>
        <name>ATP</name>
        <dbReference type="ChEBI" id="CHEBI:30616"/>
    </ligand>
</feature>
<dbReference type="InterPro" id="IPR017441">
    <property type="entry name" value="Protein_kinase_ATP_BS"/>
</dbReference>
<dbReference type="SMART" id="SM00220">
    <property type="entry name" value="S_TKc"/>
    <property type="match status" value="1"/>
</dbReference>
<dbReference type="GO" id="GO:0004674">
    <property type="term" value="F:protein serine/threonine kinase activity"/>
    <property type="evidence" value="ECO:0007669"/>
    <property type="project" value="UniProtKB-KW"/>
</dbReference>